<organism evidence="2 3">
    <name type="scientific">Mesorhizobium mediterraneum</name>
    <dbReference type="NCBI Taxonomy" id="43617"/>
    <lineage>
        <taxon>Bacteria</taxon>
        <taxon>Pseudomonadati</taxon>
        <taxon>Pseudomonadota</taxon>
        <taxon>Alphaproteobacteria</taxon>
        <taxon>Hyphomicrobiales</taxon>
        <taxon>Phyllobacteriaceae</taxon>
        <taxon>Mesorhizobium</taxon>
    </lineage>
</organism>
<dbReference type="RefSeq" id="WP_095486648.1">
    <property type="nucleotide sequence ID" value="NZ_CP088151.1"/>
</dbReference>
<dbReference type="PANTHER" id="PTHR43685:SF11">
    <property type="entry name" value="GLYCOSYLTRANSFERASE TAGX-RELATED"/>
    <property type="match status" value="1"/>
</dbReference>
<dbReference type="GO" id="GO:0016740">
    <property type="term" value="F:transferase activity"/>
    <property type="evidence" value="ECO:0007669"/>
    <property type="project" value="UniProtKB-KW"/>
</dbReference>
<keyword evidence="3" id="KW-1185">Reference proteome</keyword>
<feature type="domain" description="Glycosyltransferase 2-like" evidence="1">
    <location>
        <begin position="13"/>
        <end position="119"/>
    </location>
</feature>
<dbReference type="Pfam" id="PF00535">
    <property type="entry name" value="Glycos_transf_2"/>
    <property type="match status" value="1"/>
</dbReference>
<proteinExistence type="predicted"/>
<reference evidence="3" key="1">
    <citation type="submission" date="2017-08" db="EMBL/GenBank/DDBJ databases">
        <title>Mesorhizobium wenxinae sp. nov., a novel rhizobial species isolated from root nodules of chickpea (Cicer arietinum L.).</title>
        <authorList>
            <person name="Zhang J."/>
        </authorList>
    </citation>
    <scope>NUCLEOTIDE SEQUENCE [LARGE SCALE GENOMIC DNA]</scope>
    <source>
        <strain evidence="3">USDA 3392</strain>
    </source>
</reference>
<evidence type="ECO:0000259" key="1">
    <source>
        <dbReference type="Pfam" id="PF00535"/>
    </source>
</evidence>
<comment type="caution">
    <text evidence="2">The sequence shown here is derived from an EMBL/GenBank/DDBJ whole genome shotgun (WGS) entry which is preliminary data.</text>
</comment>
<gene>
    <name evidence="2" type="ORF">CIT25_22005</name>
</gene>
<dbReference type="SUPFAM" id="SSF53448">
    <property type="entry name" value="Nucleotide-diphospho-sugar transferases"/>
    <property type="match status" value="1"/>
</dbReference>
<accession>A0AB36R572</accession>
<dbReference type="InterPro" id="IPR029044">
    <property type="entry name" value="Nucleotide-diphossugar_trans"/>
</dbReference>
<dbReference type="InterPro" id="IPR001173">
    <property type="entry name" value="Glyco_trans_2-like"/>
</dbReference>
<evidence type="ECO:0000313" key="2">
    <source>
        <dbReference type="EMBL" id="PAP99979.1"/>
    </source>
</evidence>
<keyword evidence="2" id="KW-0808">Transferase</keyword>
<name>A0AB36R572_9HYPH</name>
<dbReference type="EMBL" id="NPKI01000027">
    <property type="protein sequence ID" value="PAP99979.1"/>
    <property type="molecule type" value="Genomic_DNA"/>
</dbReference>
<protein>
    <submittedName>
        <fullName evidence="2">Glycosyl transferase family 2</fullName>
    </submittedName>
</protein>
<dbReference type="PANTHER" id="PTHR43685">
    <property type="entry name" value="GLYCOSYLTRANSFERASE"/>
    <property type="match status" value="1"/>
</dbReference>
<dbReference type="AlphaFoldDB" id="A0AB36R572"/>
<sequence>MQPPRFELPRVGVVITCHNYRDYIEDAIRSVLAQTYQKWHCVIVDDASTDGSADHIRRLLEAIDDPRFSLLARSQNGGQLESFRDGFAASDAPFVAFLDADDIWLPNFLVAHLAAHLNAMRPASLSSSDVFLVDRDRSLLAGTYIQLRKPRSSLDGPGVGIIPGKQLGAMAPEIGYVSDHPITYFKPGAYGWMWAPTSSMVFRRAALEPVLAFPFKARIGTDYLAATCAHLAAGSLLLSECLGLYRLHGANASTNIAYTGGNVQQSLAYRAHEMVMANDIVDYVVASAEQLAAANGRGFVPGFLSQHAKRFGSLGDDPRVMPFLGRRSRLRRLRKRFAKRLVWALRRLFGKA</sequence>
<evidence type="ECO:0000313" key="3">
    <source>
        <dbReference type="Proteomes" id="UP000216215"/>
    </source>
</evidence>
<dbReference type="InterPro" id="IPR050834">
    <property type="entry name" value="Glycosyltransf_2"/>
</dbReference>
<dbReference type="Gene3D" id="3.90.550.10">
    <property type="entry name" value="Spore Coat Polysaccharide Biosynthesis Protein SpsA, Chain A"/>
    <property type="match status" value="1"/>
</dbReference>
<dbReference type="Proteomes" id="UP000216215">
    <property type="component" value="Unassembled WGS sequence"/>
</dbReference>